<accession>A0ABU1VW47</accession>
<keyword evidence="1" id="KW-0812">Transmembrane</keyword>
<reference evidence="2 3" key="1">
    <citation type="submission" date="2023-07" db="EMBL/GenBank/DDBJ databases">
        <title>Sorghum-associated microbial communities from plants grown in Nebraska, USA.</title>
        <authorList>
            <person name="Schachtman D."/>
        </authorList>
    </citation>
    <scope>NUCLEOTIDE SEQUENCE [LARGE SCALE GENOMIC DNA]</scope>
    <source>
        <strain evidence="2 3">4138</strain>
    </source>
</reference>
<dbReference type="Proteomes" id="UP001257909">
    <property type="component" value="Unassembled WGS sequence"/>
</dbReference>
<feature type="transmembrane region" description="Helical" evidence="1">
    <location>
        <begin position="68"/>
        <end position="93"/>
    </location>
</feature>
<evidence type="ECO:0000313" key="2">
    <source>
        <dbReference type="EMBL" id="MDR7119932.1"/>
    </source>
</evidence>
<proteinExistence type="predicted"/>
<comment type="caution">
    <text evidence="2">The sequence shown here is derived from an EMBL/GenBank/DDBJ whole genome shotgun (WGS) entry which is preliminary data.</text>
</comment>
<keyword evidence="3" id="KW-1185">Reference proteome</keyword>
<feature type="transmembrane region" description="Helical" evidence="1">
    <location>
        <begin position="39"/>
        <end position="62"/>
    </location>
</feature>
<sequence length="315" mass="36485">MTLKMTVWQKIKQKFRLRFYRWLDKRQPASTELTLRQHLLYVFPSAYGAWFVLLIMLLYIFGSNYQNNLILLCAYLLLSLFCCCILAAFFNLYRLQLKTSPPLSMPLHTYAGQSLTLSLALSHTEHKKMLSFSGDEFEALLFETLPELLPLELYPRQRGFYQLQRFKLESYFPFGLIRCWTYIQLQQPYWVYPAPAELKNTHATPHQQIPDQPDQLAPYLPGDQASSIDWKRLAKNPWQPVVRQNSESSMPALPKTLVVTATGAALELQLSQFCFLLHQYEHQGESYSLSTPLSTIGPDQGQAHLHRCLQALTLC</sequence>
<dbReference type="PANTHER" id="PTHR34351">
    <property type="entry name" value="SLR1927 PROTEIN-RELATED"/>
    <property type="match status" value="1"/>
</dbReference>
<evidence type="ECO:0000256" key="1">
    <source>
        <dbReference type="SAM" id="Phobius"/>
    </source>
</evidence>
<keyword evidence="1" id="KW-1133">Transmembrane helix</keyword>
<dbReference type="PANTHER" id="PTHR34351:SF1">
    <property type="entry name" value="SLR1927 PROTEIN"/>
    <property type="match status" value="1"/>
</dbReference>
<dbReference type="RefSeq" id="WP_310274869.1">
    <property type="nucleotide sequence ID" value="NZ_JAVDWR010000001.1"/>
</dbReference>
<evidence type="ECO:0000313" key="3">
    <source>
        <dbReference type="Proteomes" id="UP001257909"/>
    </source>
</evidence>
<organism evidence="2 3">
    <name type="scientific">Rheinheimera soli</name>
    <dbReference type="NCBI Taxonomy" id="443616"/>
    <lineage>
        <taxon>Bacteria</taxon>
        <taxon>Pseudomonadati</taxon>
        <taxon>Pseudomonadota</taxon>
        <taxon>Gammaproteobacteria</taxon>
        <taxon>Chromatiales</taxon>
        <taxon>Chromatiaceae</taxon>
        <taxon>Rheinheimera</taxon>
    </lineage>
</organism>
<protein>
    <submittedName>
        <fullName evidence="2">Uncharacterized protein (DUF58 family)</fullName>
    </submittedName>
</protein>
<dbReference type="EMBL" id="JAVDWR010000001">
    <property type="protein sequence ID" value="MDR7119932.1"/>
    <property type="molecule type" value="Genomic_DNA"/>
</dbReference>
<name>A0ABU1VW47_9GAMM</name>
<keyword evidence="1" id="KW-0472">Membrane</keyword>
<gene>
    <name evidence="2" type="ORF">J2W69_000847</name>
</gene>